<sequence length="595" mass="62010">MPLKAEDLDDTPGARAEFPEARRRRFGRSTARRRGLRRLRGAAAAGPSLRDAARSAALGAAAGDGGGLVGFCLDALARCGALDGGVKRGDGAEARGRRLVPPRGPRRRPAAGPAPRARRRRWALLVAPADAPGGDSKKRKLTPETTAFGGLGGLSSTDGGAVDADAAAVARACGDGGADAAQAAAALRIRALKGLKRLLEDDKSTLLCGILFCWKADAVWERCASAAKPWRSRAADFGAAKTRRGAGRADAAAADRDASARAAAAEKLRDEAGDRSGLSKFARQMLALSSSAASQAATQAASPADDDAAAFGAAPTSPSQDLAARVDASLALDDDGDEYDSDDDLVVAPDCGDTSIDLNPVNRHPAMAPLVEAFLRALDLDAREAAQTPKGDDDDVARAPQRAESRGRVGELARRTGLSLLWSVMVVHPRDDALERHGAVADAVFSCLEETSRDVYKAAASVLAFGVEGGSRAFADRVRGEAARLSEARNKGSTNSLYGPFAALVARCCERNDTWLTRSLANKALRCLKDIIRESRAARARPASCSSRARVPAAEMPDRDVLKALEFSSRSSSASRRGSGPSSTAWRASGPPSSS</sequence>
<feature type="region of interest" description="Disordered" evidence="1">
    <location>
        <begin position="87"/>
        <end position="119"/>
    </location>
</feature>
<evidence type="ECO:0008006" key="4">
    <source>
        <dbReference type="Google" id="ProtNLM"/>
    </source>
</evidence>
<feature type="compositionally biased region" description="Basic residues" evidence="1">
    <location>
        <begin position="97"/>
        <end position="109"/>
    </location>
</feature>
<feature type="region of interest" description="Disordered" evidence="1">
    <location>
        <begin position="1"/>
        <end position="33"/>
    </location>
</feature>
<comment type="caution">
    <text evidence="2">The sequence shown here is derived from an EMBL/GenBank/DDBJ whole genome shotgun (WGS) entry which is preliminary data.</text>
</comment>
<protein>
    <recommendedName>
        <fullName evidence="4">CLASP N-terminal domain-containing protein</fullName>
    </recommendedName>
</protein>
<feature type="compositionally biased region" description="Basic and acidic residues" evidence="1">
    <location>
        <begin position="87"/>
        <end position="96"/>
    </location>
</feature>
<name>A0ABR1FJ93_AURAN</name>
<dbReference type="Proteomes" id="UP001363151">
    <property type="component" value="Unassembled WGS sequence"/>
</dbReference>
<keyword evidence="3" id="KW-1185">Reference proteome</keyword>
<accession>A0ABR1FJ93</accession>
<dbReference type="EMBL" id="JBBJCI010000372">
    <property type="protein sequence ID" value="KAK7231924.1"/>
    <property type="molecule type" value="Genomic_DNA"/>
</dbReference>
<proteinExistence type="predicted"/>
<evidence type="ECO:0000313" key="3">
    <source>
        <dbReference type="Proteomes" id="UP001363151"/>
    </source>
</evidence>
<gene>
    <name evidence="2" type="ORF">SO694_00083062</name>
</gene>
<feature type="region of interest" description="Disordered" evidence="1">
    <location>
        <begin position="566"/>
        <end position="595"/>
    </location>
</feature>
<feature type="compositionally biased region" description="Basic and acidic residues" evidence="1">
    <location>
        <begin position="401"/>
        <end position="410"/>
    </location>
</feature>
<organism evidence="2 3">
    <name type="scientific">Aureococcus anophagefferens</name>
    <name type="common">Harmful bloom alga</name>
    <dbReference type="NCBI Taxonomy" id="44056"/>
    <lineage>
        <taxon>Eukaryota</taxon>
        <taxon>Sar</taxon>
        <taxon>Stramenopiles</taxon>
        <taxon>Ochrophyta</taxon>
        <taxon>Pelagophyceae</taxon>
        <taxon>Pelagomonadales</taxon>
        <taxon>Pelagomonadaceae</taxon>
        <taxon>Aureococcus</taxon>
    </lineage>
</organism>
<feature type="compositionally biased region" description="Basic residues" evidence="1">
    <location>
        <begin position="22"/>
        <end position="33"/>
    </location>
</feature>
<feature type="compositionally biased region" description="Low complexity" evidence="1">
    <location>
        <begin position="568"/>
        <end position="583"/>
    </location>
</feature>
<reference evidence="2 3" key="1">
    <citation type="submission" date="2024-03" db="EMBL/GenBank/DDBJ databases">
        <title>Aureococcus anophagefferens CCMP1851 and Kratosvirus quantuckense: Draft genome of a second virus-susceptible host strain in the model system.</title>
        <authorList>
            <person name="Chase E."/>
            <person name="Truchon A.R."/>
            <person name="Schepens W."/>
            <person name="Wilhelm S.W."/>
        </authorList>
    </citation>
    <scope>NUCLEOTIDE SEQUENCE [LARGE SCALE GENOMIC DNA]</scope>
    <source>
        <strain evidence="2 3">CCMP1851</strain>
    </source>
</reference>
<feature type="region of interest" description="Disordered" evidence="1">
    <location>
        <begin position="385"/>
        <end position="410"/>
    </location>
</feature>
<evidence type="ECO:0000313" key="2">
    <source>
        <dbReference type="EMBL" id="KAK7231924.1"/>
    </source>
</evidence>
<evidence type="ECO:0000256" key="1">
    <source>
        <dbReference type="SAM" id="MobiDB-lite"/>
    </source>
</evidence>